<keyword evidence="1" id="KW-0238">DNA-binding</keyword>
<dbReference type="EMBL" id="KB632064">
    <property type="protein sequence ID" value="ERL88492.1"/>
    <property type="molecule type" value="Genomic_DNA"/>
</dbReference>
<dbReference type="PROSITE" id="PS50118">
    <property type="entry name" value="HMG_BOX_2"/>
    <property type="match status" value="1"/>
</dbReference>
<dbReference type="OrthoDB" id="7675944at2759"/>
<dbReference type="SMART" id="SM00398">
    <property type="entry name" value="HMG"/>
    <property type="match status" value="1"/>
</dbReference>
<evidence type="ECO:0000259" key="3">
    <source>
        <dbReference type="PROSITE" id="PS50118"/>
    </source>
</evidence>
<gene>
    <name evidence="6" type="primary">109536594</name>
    <name evidence="5" type="ORF">D910_05878</name>
    <name evidence="4" type="ORF">YQE_05541</name>
</gene>
<feature type="compositionally biased region" description="Basic residues" evidence="2">
    <location>
        <begin position="79"/>
        <end position="111"/>
    </location>
</feature>
<dbReference type="Gene3D" id="1.10.30.10">
    <property type="entry name" value="High mobility group box domain"/>
    <property type="match status" value="1"/>
</dbReference>
<proteinExistence type="predicted"/>
<protein>
    <recommendedName>
        <fullName evidence="3">HMG box domain-containing protein</fullName>
    </recommendedName>
</protein>
<feature type="compositionally biased region" description="Polar residues" evidence="2">
    <location>
        <begin position="1"/>
        <end position="18"/>
    </location>
</feature>
<dbReference type="KEGG" id="dpa:109536594"/>
<feature type="non-terminal residue" evidence="4">
    <location>
        <position position="1"/>
    </location>
</feature>
<feature type="DNA-binding region" description="HMG box" evidence="1">
    <location>
        <begin position="26"/>
        <end position="90"/>
    </location>
</feature>
<name>N6TJ38_DENPD</name>
<dbReference type="SUPFAM" id="SSF47095">
    <property type="entry name" value="HMG-box"/>
    <property type="match status" value="1"/>
</dbReference>
<dbReference type="EnsemblMetazoa" id="XM_019902880.1">
    <property type="protein sequence ID" value="XP_019758439.1"/>
    <property type="gene ID" value="LOC109536594"/>
</dbReference>
<reference evidence="6" key="2">
    <citation type="submission" date="2024-08" db="UniProtKB">
        <authorList>
            <consortium name="EnsemblMetazoa"/>
        </authorList>
    </citation>
    <scope>IDENTIFICATION</scope>
</reference>
<sequence>MARSSGNLQQKLSQINSRSRSRVREGKVSRNPFINFLAEFRATRKGVKMTELSKQAGREWRNMSKESKSPYLQMAQNAPKKKSAKWKSQRRSTRSTQKRSKRRRSGSKVRQAKQEPTRQERCKTAVDKPKD</sequence>
<dbReference type="Pfam" id="PF00505">
    <property type="entry name" value="HMG_box"/>
    <property type="match status" value="1"/>
</dbReference>
<evidence type="ECO:0000313" key="6">
    <source>
        <dbReference type="EnsemblMetazoa" id="XP_019758439.1"/>
    </source>
</evidence>
<dbReference type="EMBL" id="KB740928">
    <property type="protein sequence ID" value="ENN77863.1"/>
    <property type="molecule type" value="Genomic_DNA"/>
</dbReference>
<evidence type="ECO:0000313" key="5">
    <source>
        <dbReference type="EMBL" id="ERL88492.1"/>
    </source>
</evidence>
<dbReference type="InterPro" id="IPR036910">
    <property type="entry name" value="HMG_box_dom_sf"/>
</dbReference>
<feature type="domain" description="HMG box" evidence="3">
    <location>
        <begin position="26"/>
        <end position="90"/>
    </location>
</feature>
<evidence type="ECO:0000313" key="8">
    <source>
        <dbReference type="Proteomes" id="UP000030742"/>
    </source>
</evidence>
<dbReference type="OMA" id="WRKMSEN"/>
<keyword evidence="1" id="KW-0539">Nucleus</keyword>
<organism evidence="4">
    <name type="scientific">Dendroctonus ponderosae</name>
    <name type="common">Mountain pine beetle</name>
    <dbReference type="NCBI Taxonomy" id="77166"/>
    <lineage>
        <taxon>Eukaryota</taxon>
        <taxon>Metazoa</taxon>
        <taxon>Ecdysozoa</taxon>
        <taxon>Arthropoda</taxon>
        <taxon>Hexapoda</taxon>
        <taxon>Insecta</taxon>
        <taxon>Pterygota</taxon>
        <taxon>Neoptera</taxon>
        <taxon>Endopterygota</taxon>
        <taxon>Coleoptera</taxon>
        <taxon>Polyphaga</taxon>
        <taxon>Cucujiformia</taxon>
        <taxon>Curculionidae</taxon>
        <taxon>Scolytinae</taxon>
        <taxon>Dendroctonus</taxon>
    </lineage>
</organism>
<evidence type="ECO:0000313" key="4">
    <source>
        <dbReference type="EMBL" id="ENN77863.1"/>
    </source>
</evidence>
<reference evidence="7 8" key="1">
    <citation type="journal article" date="2013" name="Genome Biol.">
        <title>Draft genome of the mountain pine beetle, Dendroctonus ponderosae Hopkins, a major forest pest.</title>
        <authorList>
            <person name="Keeling C.I."/>
            <person name="Yuen M.M."/>
            <person name="Liao N.Y."/>
            <person name="Docking T.R."/>
            <person name="Chan S.K."/>
            <person name="Taylor G.A."/>
            <person name="Palmquist D.L."/>
            <person name="Jackman S.D."/>
            <person name="Nguyen A."/>
            <person name="Li M."/>
            <person name="Henderson H."/>
            <person name="Janes J.K."/>
            <person name="Zhao Y."/>
            <person name="Pandoh P."/>
            <person name="Moore R."/>
            <person name="Sperling F.A."/>
            <person name="Huber D.P."/>
            <person name="Birol I."/>
            <person name="Jones S.J."/>
            <person name="Bohlmann J."/>
        </authorList>
    </citation>
    <scope>NUCLEOTIDE SEQUENCE</scope>
</reference>
<feature type="region of interest" description="Disordered" evidence="2">
    <location>
        <begin position="1"/>
        <end position="33"/>
    </location>
</feature>
<feature type="compositionally biased region" description="Basic and acidic residues" evidence="2">
    <location>
        <begin position="112"/>
        <end position="131"/>
    </location>
</feature>
<evidence type="ECO:0000256" key="1">
    <source>
        <dbReference type="PROSITE-ProRule" id="PRU00267"/>
    </source>
</evidence>
<dbReference type="Proteomes" id="UP000030742">
    <property type="component" value="Unassembled WGS sequence"/>
</dbReference>
<evidence type="ECO:0000313" key="7">
    <source>
        <dbReference type="Proteomes" id="UP000019118"/>
    </source>
</evidence>
<dbReference type="GO" id="GO:0005634">
    <property type="term" value="C:nucleus"/>
    <property type="evidence" value="ECO:0007669"/>
    <property type="project" value="UniProtKB-UniRule"/>
</dbReference>
<dbReference type="AlphaFoldDB" id="N6TJ38"/>
<dbReference type="GO" id="GO:0003677">
    <property type="term" value="F:DNA binding"/>
    <property type="evidence" value="ECO:0007669"/>
    <property type="project" value="UniProtKB-UniRule"/>
</dbReference>
<evidence type="ECO:0000256" key="2">
    <source>
        <dbReference type="SAM" id="MobiDB-lite"/>
    </source>
</evidence>
<dbReference type="HOGENOM" id="CLU_1929719_0_0_1"/>
<feature type="compositionally biased region" description="Basic and acidic residues" evidence="2">
    <location>
        <begin position="56"/>
        <end position="68"/>
    </location>
</feature>
<dbReference type="InterPro" id="IPR009071">
    <property type="entry name" value="HMG_box_dom"/>
</dbReference>
<keyword evidence="7" id="KW-1185">Reference proteome</keyword>
<feature type="region of interest" description="Disordered" evidence="2">
    <location>
        <begin position="52"/>
        <end position="131"/>
    </location>
</feature>
<accession>N6TJ38</accession>
<dbReference type="Proteomes" id="UP000019118">
    <property type="component" value="Unassembled WGS sequence"/>
</dbReference>